<dbReference type="OrthoDB" id="269227at2759"/>
<comment type="similarity">
    <text evidence="1">Belongs to the GMC oxidoreductase family.</text>
</comment>
<dbReference type="PANTHER" id="PTHR11552:SF138">
    <property type="entry name" value="DEHYDROGENASE PKFF-RELATED"/>
    <property type="match status" value="1"/>
</dbReference>
<dbReference type="GO" id="GO:0044550">
    <property type="term" value="P:secondary metabolite biosynthetic process"/>
    <property type="evidence" value="ECO:0007669"/>
    <property type="project" value="TreeGrafter"/>
</dbReference>
<dbReference type="Gene3D" id="3.50.50.60">
    <property type="entry name" value="FAD/NAD(P)-binding domain"/>
    <property type="match status" value="1"/>
</dbReference>
<dbReference type="EMBL" id="CAJHIA010000021">
    <property type="protein sequence ID" value="CAD6446544.1"/>
    <property type="molecule type" value="Genomic_DNA"/>
</dbReference>
<dbReference type="GO" id="GO:0016614">
    <property type="term" value="F:oxidoreductase activity, acting on CH-OH group of donors"/>
    <property type="evidence" value="ECO:0007669"/>
    <property type="project" value="InterPro"/>
</dbReference>
<dbReference type="InterPro" id="IPR000172">
    <property type="entry name" value="GMC_OxRdtase_N"/>
</dbReference>
<dbReference type="PANTHER" id="PTHR11552">
    <property type="entry name" value="GLUCOSE-METHANOL-CHOLINE GMC OXIDOREDUCTASE"/>
    <property type="match status" value="1"/>
</dbReference>
<evidence type="ECO:0000259" key="2">
    <source>
        <dbReference type="Pfam" id="PF00732"/>
    </source>
</evidence>
<sequence length="212" mass="23258">MPLVYSSEDYPKQRLVDWDLFSVPQINAGNRRIHYAGGKMLGGYSALNGLSYYRATFGTYQMWAELVGGKSFTFENLLPYYKKSCHLTPPDIEKRNSTNATVVYDATGFDNSIGGSLRVSWNNRLGPMIEALAQAVQSIGLPVSTDGFSSGSLLGHGTWVPSTIEAKHAVRSSSQSSFLEEAIENTDIMVHAHTQALKILFDSDSPKRANAV</sequence>
<gene>
    <name evidence="3" type="ORF">SCLTRI_LOCUS6336</name>
</gene>
<dbReference type="AlphaFoldDB" id="A0A8H2VYP6"/>
<dbReference type="Proteomes" id="UP000624404">
    <property type="component" value="Unassembled WGS sequence"/>
</dbReference>
<dbReference type="Pfam" id="PF00732">
    <property type="entry name" value="GMC_oxred_N"/>
    <property type="match status" value="1"/>
</dbReference>
<dbReference type="GO" id="GO:0050660">
    <property type="term" value="F:flavin adenine dinucleotide binding"/>
    <property type="evidence" value="ECO:0007669"/>
    <property type="project" value="InterPro"/>
</dbReference>
<evidence type="ECO:0000256" key="1">
    <source>
        <dbReference type="ARBA" id="ARBA00010790"/>
    </source>
</evidence>
<reference evidence="3" key="1">
    <citation type="submission" date="2020-10" db="EMBL/GenBank/DDBJ databases">
        <authorList>
            <person name="Kusch S."/>
        </authorList>
    </citation>
    <scope>NUCLEOTIDE SEQUENCE</scope>
    <source>
        <strain evidence="3">SwB9</strain>
    </source>
</reference>
<name>A0A8H2VYP6_9HELO</name>
<proteinExistence type="inferred from homology"/>
<keyword evidence="4" id="KW-1185">Reference proteome</keyword>
<evidence type="ECO:0000313" key="3">
    <source>
        <dbReference type="EMBL" id="CAD6446544.1"/>
    </source>
</evidence>
<evidence type="ECO:0000313" key="4">
    <source>
        <dbReference type="Proteomes" id="UP000624404"/>
    </source>
</evidence>
<comment type="caution">
    <text evidence="3">The sequence shown here is derived from an EMBL/GenBank/DDBJ whole genome shotgun (WGS) entry which is preliminary data.</text>
</comment>
<dbReference type="SUPFAM" id="SSF51905">
    <property type="entry name" value="FAD/NAD(P)-binding domain"/>
    <property type="match status" value="1"/>
</dbReference>
<protein>
    <submittedName>
        <fullName evidence="3">A18398ce-b0f7-486c-9349-78714e823a72</fullName>
    </submittedName>
</protein>
<dbReference type="InterPro" id="IPR036188">
    <property type="entry name" value="FAD/NAD-bd_sf"/>
</dbReference>
<accession>A0A8H2VYP6</accession>
<feature type="domain" description="Glucose-methanol-choline oxidoreductase N-terminal" evidence="2">
    <location>
        <begin position="30"/>
        <end position="211"/>
    </location>
</feature>
<dbReference type="InterPro" id="IPR012132">
    <property type="entry name" value="GMC_OxRdtase"/>
</dbReference>
<organism evidence="3 4">
    <name type="scientific">Sclerotinia trifoliorum</name>
    <dbReference type="NCBI Taxonomy" id="28548"/>
    <lineage>
        <taxon>Eukaryota</taxon>
        <taxon>Fungi</taxon>
        <taxon>Dikarya</taxon>
        <taxon>Ascomycota</taxon>
        <taxon>Pezizomycotina</taxon>
        <taxon>Leotiomycetes</taxon>
        <taxon>Helotiales</taxon>
        <taxon>Sclerotiniaceae</taxon>
        <taxon>Sclerotinia</taxon>
    </lineage>
</organism>